<evidence type="ECO:0000256" key="17">
    <source>
        <dbReference type="SAM" id="SignalP"/>
    </source>
</evidence>
<comment type="caution">
    <text evidence="14">Lacks conserved residue(s) required for the propagation of feature annotation.</text>
</comment>
<dbReference type="SMART" id="SM00423">
    <property type="entry name" value="PSI"/>
    <property type="match status" value="1"/>
</dbReference>
<evidence type="ECO:0000256" key="8">
    <source>
        <dbReference type="ARBA" id="ARBA00022902"/>
    </source>
</evidence>
<keyword evidence="8" id="KW-0524">Neurogenesis</keyword>
<dbReference type="GO" id="GO:0045499">
    <property type="term" value="F:chemorepellent activity"/>
    <property type="evidence" value="ECO:0000318"/>
    <property type="project" value="GO_Central"/>
</dbReference>
<feature type="signal peptide" evidence="17">
    <location>
        <begin position="1"/>
        <end position="19"/>
    </location>
</feature>
<dbReference type="FunFam" id="2.130.10.10:FF:000033">
    <property type="entry name" value="Semaphorin 4B"/>
    <property type="match status" value="1"/>
</dbReference>
<keyword evidence="3" id="KW-0217">Developmental protein</keyword>
<dbReference type="FunFam" id="2.60.40.10:FF:000799">
    <property type="entry name" value="Semaphorin 4G"/>
    <property type="match status" value="1"/>
</dbReference>
<dbReference type="InterPro" id="IPR015943">
    <property type="entry name" value="WD40/YVTN_repeat-like_dom_sf"/>
</dbReference>
<evidence type="ECO:0000256" key="3">
    <source>
        <dbReference type="ARBA" id="ARBA00022473"/>
    </source>
</evidence>
<keyword evidence="10 16" id="KW-0472">Membrane</keyword>
<dbReference type="InterPro" id="IPR002165">
    <property type="entry name" value="Plexin_repeat"/>
</dbReference>
<dbReference type="OMA" id="SGPYMEY"/>
<keyword evidence="4" id="KW-0597">Phosphoprotein</keyword>
<protein>
    <submittedName>
        <fullName evidence="20">Semaphorin 4G</fullName>
    </submittedName>
</protein>
<dbReference type="GO" id="GO:0030215">
    <property type="term" value="F:semaphorin receptor binding"/>
    <property type="evidence" value="ECO:0000318"/>
    <property type="project" value="GO_Central"/>
</dbReference>
<evidence type="ECO:0000256" key="6">
    <source>
        <dbReference type="ARBA" id="ARBA00022729"/>
    </source>
</evidence>
<feature type="transmembrane region" description="Helical" evidence="16">
    <location>
        <begin position="657"/>
        <end position="682"/>
    </location>
</feature>
<dbReference type="GO" id="GO:0001755">
    <property type="term" value="P:neural crest cell migration"/>
    <property type="evidence" value="ECO:0000318"/>
    <property type="project" value="GO_Central"/>
</dbReference>
<dbReference type="GO" id="GO:0071526">
    <property type="term" value="P:semaphorin-plexin signaling pathway"/>
    <property type="evidence" value="ECO:0000318"/>
    <property type="project" value="GO_Central"/>
</dbReference>
<dbReference type="Gene3D" id="2.130.10.10">
    <property type="entry name" value="YVTN repeat-like/Quinoprotein amine dehydrogenase"/>
    <property type="match status" value="1"/>
</dbReference>
<dbReference type="InterPro" id="IPR003599">
    <property type="entry name" value="Ig_sub"/>
</dbReference>
<dbReference type="Proteomes" id="UP000002279">
    <property type="component" value="Unplaced"/>
</dbReference>
<evidence type="ECO:0000256" key="5">
    <source>
        <dbReference type="ARBA" id="ARBA00022692"/>
    </source>
</evidence>
<keyword evidence="13" id="KW-0393">Immunoglobulin domain</keyword>
<evidence type="ECO:0000256" key="11">
    <source>
        <dbReference type="ARBA" id="ARBA00023157"/>
    </source>
</evidence>
<dbReference type="PROSITE" id="PS51004">
    <property type="entry name" value="SEMA"/>
    <property type="match status" value="1"/>
</dbReference>
<dbReference type="InParanoid" id="F6W3R1"/>
<dbReference type="SUPFAM" id="SSF48726">
    <property type="entry name" value="Immunoglobulin"/>
    <property type="match status" value="1"/>
</dbReference>
<comment type="subcellular location">
    <subcellularLocation>
        <location evidence="1">Membrane</location>
        <topology evidence="1">Single-pass type I membrane protein</topology>
    </subcellularLocation>
</comment>
<sequence>MPGSLGSLLLGLLIAAAASLTPRRSAVDLDVTPRMTIPHEELTGTRLFGGGTLNYSTLLLEEAAGLLLVGARGALFSLNSSDIADGAHREIRWEASAETQKDCLKKGKNNQTECFNHIRFLQRLNGTHLYVCGTHAFHPLCAVIDADKFTLPSSFEEGKEKCPYDPARGYTGLIVDGGLYTATRYEFRSLPDIRRSLHPRALKTEESPMHWLNDAEFVASVLVRESQGSSVGDDDKLYYFFTERATEENGGIFDRSRAARVARVARVCKGDLGGKKILQKKWTSFLKARLVCHVPFYEALQSVCSLDGGAWRSTLFYATFTLSTQWRSVEASAVCRYNLTEVQAAFAGPYMEYQDSSRKWGRYDGKVPEPRPGSCITDGLRRRGYNSSQDLPNSVLDFVKLHPLMAQEVGPAGGRPLLLKRNVLYTQLAVARVDALDGWPYDLLFMGTGDGWIHKAVVLGSGVHIIEEIQAFPEPQPVESLVISLAQHSLYVGAPSGVLQLPLSSCFRYDSCYACILARDPYCAWDGQRCCQVANGLEGAPLWPPPKNRTVIRGDDVLLACDQPSNLAWALWQLNGSRTLADGQEGYRVGVDGLLVTDSRPEQSGLYRCYAQENGLRTLLAAYALTVRPEPPGRRPPPNELTPAPVSPARVTADVKLAYILAIAVLGALCLVLGTVLLHVACRSRRRRGKFRPGLGPARAWPGVHLPVELHTVSGQSPGPDGGGAGDGAGPEGEPGPDHPAAHLQIIPGEAPAPSPARRPSPPPPPPPPPPSELPNGLGALPSMLRKMNGNSYVLLQQSEDGPPPHFSSLTEELSKFLEKRKHTQLVDKLDESSV</sequence>
<evidence type="ECO:0000256" key="7">
    <source>
        <dbReference type="ARBA" id="ARBA00022782"/>
    </source>
</evidence>
<evidence type="ECO:0000256" key="16">
    <source>
        <dbReference type="SAM" id="Phobius"/>
    </source>
</evidence>
<keyword evidence="5 16" id="KW-0812">Transmembrane</keyword>
<feature type="domain" description="Sema" evidence="19">
    <location>
        <begin position="34"/>
        <end position="503"/>
    </location>
</feature>
<dbReference type="AlphaFoldDB" id="F6W3R1"/>
<dbReference type="SMART" id="SM00409">
    <property type="entry name" value="IG"/>
    <property type="match status" value="1"/>
</dbReference>
<feature type="compositionally biased region" description="Pro residues" evidence="15">
    <location>
        <begin position="751"/>
        <end position="773"/>
    </location>
</feature>
<dbReference type="GeneTree" id="ENSGT00940000157186"/>
<dbReference type="InterPro" id="IPR016201">
    <property type="entry name" value="PSI"/>
</dbReference>
<dbReference type="GO" id="GO:0007411">
    <property type="term" value="P:axon guidance"/>
    <property type="evidence" value="ECO:0000318"/>
    <property type="project" value="GO_Central"/>
</dbReference>
<keyword evidence="11" id="KW-1015">Disulfide bond</keyword>
<dbReference type="GO" id="GO:0050919">
    <property type="term" value="P:negative chemotaxis"/>
    <property type="evidence" value="ECO:0000318"/>
    <property type="project" value="GO_Central"/>
</dbReference>
<dbReference type="HOGENOM" id="CLU_009051_4_2_1"/>
<proteinExistence type="inferred from homology"/>
<dbReference type="PANTHER" id="PTHR11036">
    <property type="entry name" value="SEMAPHORIN"/>
    <property type="match status" value="1"/>
</dbReference>
<dbReference type="Bgee" id="ENSOANG00000007328">
    <property type="expression patterns" value="Expressed in cerebellum and 7 other cell types or tissues"/>
</dbReference>
<evidence type="ECO:0000313" key="21">
    <source>
        <dbReference type="Proteomes" id="UP000002279"/>
    </source>
</evidence>
<keyword evidence="7" id="KW-0221">Differentiation</keyword>
<dbReference type="InterPro" id="IPR027231">
    <property type="entry name" value="Semaphorin"/>
</dbReference>
<dbReference type="Pfam" id="PF01437">
    <property type="entry name" value="PSI"/>
    <property type="match status" value="1"/>
</dbReference>
<dbReference type="PROSITE" id="PS50835">
    <property type="entry name" value="IG_LIKE"/>
    <property type="match status" value="1"/>
</dbReference>
<accession>F6W3R1</accession>
<keyword evidence="21" id="KW-1185">Reference proteome</keyword>
<evidence type="ECO:0000256" key="9">
    <source>
        <dbReference type="ARBA" id="ARBA00022989"/>
    </source>
</evidence>
<evidence type="ECO:0000256" key="13">
    <source>
        <dbReference type="ARBA" id="ARBA00023319"/>
    </source>
</evidence>
<organism evidence="20 21">
    <name type="scientific">Ornithorhynchus anatinus</name>
    <name type="common">Duckbill platypus</name>
    <dbReference type="NCBI Taxonomy" id="9258"/>
    <lineage>
        <taxon>Eukaryota</taxon>
        <taxon>Metazoa</taxon>
        <taxon>Chordata</taxon>
        <taxon>Craniata</taxon>
        <taxon>Vertebrata</taxon>
        <taxon>Euteleostomi</taxon>
        <taxon>Mammalia</taxon>
        <taxon>Monotremata</taxon>
        <taxon>Ornithorhynchidae</taxon>
        <taxon>Ornithorhynchus</taxon>
    </lineage>
</organism>
<evidence type="ECO:0000256" key="14">
    <source>
        <dbReference type="PROSITE-ProRule" id="PRU00352"/>
    </source>
</evidence>
<evidence type="ECO:0000256" key="1">
    <source>
        <dbReference type="ARBA" id="ARBA00004479"/>
    </source>
</evidence>
<gene>
    <name evidence="20" type="primary">SEMA4G</name>
</gene>
<evidence type="ECO:0000256" key="10">
    <source>
        <dbReference type="ARBA" id="ARBA00023136"/>
    </source>
</evidence>
<keyword evidence="12" id="KW-0325">Glycoprotein</keyword>
<dbReference type="GO" id="GO:0038191">
    <property type="term" value="F:neuropilin binding"/>
    <property type="evidence" value="ECO:0000318"/>
    <property type="project" value="GO_Central"/>
</dbReference>
<dbReference type="PANTHER" id="PTHR11036:SF17">
    <property type="entry name" value="SEMAPHORIN-4G"/>
    <property type="match status" value="1"/>
</dbReference>
<dbReference type="eggNOG" id="KOG3611">
    <property type="taxonomic scope" value="Eukaryota"/>
</dbReference>
<reference evidence="20" key="2">
    <citation type="submission" date="2025-09" db="UniProtKB">
        <authorList>
            <consortium name="Ensembl"/>
        </authorList>
    </citation>
    <scope>IDENTIFICATION</scope>
    <source>
        <strain evidence="20">Glennie</strain>
    </source>
</reference>
<feature type="compositionally biased region" description="Gly residues" evidence="15">
    <location>
        <begin position="720"/>
        <end position="733"/>
    </location>
</feature>
<feature type="chain" id="PRO_5027902812" evidence="17">
    <location>
        <begin position="20"/>
        <end position="835"/>
    </location>
</feature>
<dbReference type="InterPro" id="IPR007110">
    <property type="entry name" value="Ig-like_dom"/>
</dbReference>
<dbReference type="Pfam" id="PF01403">
    <property type="entry name" value="Sema"/>
    <property type="match status" value="1"/>
</dbReference>
<dbReference type="SUPFAM" id="SSF101912">
    <property type="entry name" value="Sema domain"/>
    <property type="match status" value="1"/>
</dbReference>
<dbReference type="InterPro" id="IPR036352">
    <property type="entry name" value="Semap_dom_sf"/>
</dbReference>
<dbReference type="GO" id="GO:0005886">
    <property type="term" value="C:plasma membrane"/>
    <property type="evidence" value="ECO:0000318"/>
    <property type="project" value="GO_Central"/>
</dbReference>
<dbReference type="FunCoup" id="F6W3R1">
    <property type="interactions" value="299"/>
</dbReference>
<feature type="domain" description="Ig-like" evidence="18">
    <location>
        <begin position="544"/>
        <end position="626"/>
    </location>
</feature>
<evidence type="ECO:0000256" key="15">
    <source>
        <dbReference type="SAM" id="MobiDB-lite"/>
    </source>
</evidence>
<evidence type="ECO:0000256" key="12">
    <source>
        <dbReference type="ARBA" id="ARBA00023180"/>
    </source>
</evidence>
<dbReference type="CDD" id="cd05872">
    <property type="entry name" value="Ig_Sema4B_like"/>
    <property type="match status" value="1"/>
</dbReference>
<keyword evidence="6 17" id="KW-0732">Signal</keyword>
<evidence type="ECO:0000256" key="4">
    <source>
        <dbReference type="ARBA" id="ARBA00022553"/>
    </source>
</evidence>
<keyword evidence="9 16" id="KW-1133">Transmembrane helix</keyword>
<dbReference type="InterPro" id="IPR036179">
    <property type="entry name" value="Ig-like_dom_sf"/>
</dbReference>
<feature type="region of interest" description="Disordered" evidence="15">
    <location>
        <begin position="710"/>
        <end position="784"/>
    </location>
</feature>
<dbReference type="SMART" id="SM00630">
    <property type="entry name" value="Sema"/>
    <property type="match status" value="1"/>
</dbReference>
<name>F6W3R1_ORNAN</name>
<dbReference type="Gene3D" id="2.60.40.10">
    <property type="entry name" value="Immunoglobulins"/>
    <property type="match status" value="1"/>
</dbReference>
<dbReference type="SUPFAM" id="SSF103575">
    <property type="entry name" value="Plexin repeat"/>
    <property type="match status" value="1"/>
</dbReference>
<evidence type="ECO:0000256" key="2">
    <source>
        <dbReference type="ARBA" id="ARBA00009492"/>
    </source>
</evidence>
<dbReference type="GO" id="GO:0030335">
    <property type="term" value="P:positive regulation of cell migration"/>
    <property type="evidence" value="ECO:0000318"/>
    <property type="project" value="GO_Central"/>
</dbReference>
<dbReference type="InterPro" id="IPR013783">
    <property type="entry name" value="Ig-like_fold"/>
</dbReference>
<evidence type="ECO:0000259" key="18">
    <source>
        <dbReference type="PROSITE" id="PS50835"/>
    </source>
</evidence>
<dbReference type="STRING" id="9258.ENSOANP00000011666"/>
<reference evidence="20" key="1">
    <citation type="submission" date="2025-08" db="UniProtKB">
        <authorList>
            <consortium name="Ensembl"/>
        </authorList>
    </citation>
    <scope>IDENTIFICATION</scope>
    <source>
        <strain evidence="20">Glennie</strain>
    </source>
</reference>
<comment type="similarity">
    <text evidence="2">Belongs to the semaphorin family.</text>
</comment>
<evidence type="ECO:0000259" key="19">
    <source>
        <dbReference type="PROSITE" id="PS51004"/>
    </source>
</evidence>
<dbReference type="InterPro" id="IPR001627">
    <property type="entry name" value="Semap_dom"/>
</dbReference>
<dbReference type="Ensembl" id="ENSOANT00000011668.3">
    <property type="protein sequence ID" value="ENSOANP00000011666.2"/>
    <property type="gene ID" value="ENSOANG00000007328.3"/>
</dbReference>
<evidence type="ECO:0000313" key="20">
    <source>
        <dbReference type="Ensembl" id="ENSOANP00000011666.2"/>
    </source>
</evidence>
<dbReference type="Gene3D" id="3.30.1680.10">
    <property type="entry name" value="ligand-binding face of the semaphorins, domain 2"/>
    <property type="match status" value="1"/>
</dbReference>